<dbReference type="STRING" id="81479.RA876_03630"/>
<dbReference type="Proteomes" id="UP000185911">
    <property type="component" value="Unassembled WGS sequence"/>
</dbReference>
<dbReference type="AlphaFoldDB" id="A0A1Q8YFE3"/>
<dbReference type="RefSeq" id="WP_075587100.1">
    <property type="nucleotide sequence ID" value="NZ_MSYM01000013.1"/>
</dbReference>
<keyword evidence="2" id="KW-1185">Reference proteome</keyword>
<evidence type="ECO:0000313" key="2">
    <source>
        <dbReference type="Proteomes" id="UP000185911"/>
    </source>
</evidence>
<proteinExistence type="predicted"/>
<sequence length="96" mass="10797">MAMSNAQRQAAYRARHLKSADVLDLRLNLMIDLHAKCALERLALCYGVTQRALLQSLLIQAQRAVIQRLDAMSELPNAVNQYYDKCLPIVLDNVTA</sequence>
<reference evidence="1 2" key="1">
    <citation type="submission" date="2017-01" db="EMBL/GenBank/DDBJ databases">
        <title>Genome sequence of Rhodoferax antarcticus ANT.BR, a psychrophilic purple nonsulfur bacterium from an Antarctic microbial mat.</title>
        <authorList>
            <person name="Baker J."/>
            <person name="Riester C."/>
            <person name="Skinner B."/>
            <person name="Newell A."/>
            <person name="Swingley W."/>
            <person name="Madigan M."/>
            <person name="Jung D."/>
            <person name="Asao M."/>
            <person name="Chen M."/>
            <person name="Loughlin P."/>
            <person name="Pan H."/>
            <person name="Lin S."/>
            <person name="Li N."/>
            <person name="Shaw J."/>
            <person name="Prado M."/>
            <person name="Sherman C."/>
            <person name="Li X."/>
            <person name="Tang J."/>
            <person name="Blankenship R."/>
            <person name="Zhao T."/>
            <person name="Touchman J."/>
            <person name="Sattley M."/>
        </authorList>
    </citation>
    <scope>NUCLEOTIDE SEQUENCE [LARGE SCALE GENOMIC DNA]</scope>
    <source>
        <strain evidence="1 2">ANT.BR</strain>
    </source>
</reference>
<gene>
    <name evidence="1" type="ORF">BLL52_2973</name>
</gene>
<organism evidence="1 2">
    <name type="scientific">Rhodoferax antarcticus ANT.BR</name>
    <dbReference type="NCBI Taxonomy" id="1111071"/>
    <lineage>
        <taxon>Bacteria</taxon>
        <taxon>Pseudomonadati</taxon>
        <taxon>Pseudomonadota</taxon>
        <taxon>Betaproteobacteria</taxon>
        <taxon>Burkholderiales</taxon>
        <taxon>Comamonadaceae</taxon>
        <taxon>Rhodoferax</taxon>
    </lineage>
</organism>
<dbReference type="EMBL" id="MSYM01000013">
    <property type="protein sequence ID" value="OLP06733.1"/>
    <property type="molecule type" value="Genomic_DNA"/>
</dbReference>
<name>A0A1Q8YFE3_9BURK</name>
<protein>
    <submittedName>
        <fullName evidence="1">Uncharacterized protein</fullName>
    </submittedName>
</protein>
<accession>A0A1Q8YFE3</accession>
<evidence type="ECO:0000313" key="1">
    <source>
        <dbReference type="EMBL" id="OLP06733.1"/>
    </source>
</evidence>
<comment type="caution">
    <text evidence="1">The sequence shown here is derived from an EMBL/GenBank/DDBJ whole genome shotgun (WGS) entry which is preliminary data.</text>
</comment>